<organism evidence="2">
    <name type="scientific">Hexamita inflata</name>
    <dbReference type="NCBI Taxonomy" id="28002"/>
    <lineage>
        <taxon>Eukaryota</taxon>
        <taxon>Metamonada</taxon>
        <taxon>Diplomonadida</taxon>
        <taxon>Hexamitidae</taxon>
        <taxon>Hexamitinae</taxon>
        <taxon>Hexamita</taxon>
    </lineage>
</organism>
<keyword evidence="1" id="KW-1133">Transmembrane helix</keyword>
<accession>A0AA86TH66</accession>
<sequence>MECYDYLNCLNTKCQYYDDIQQYCYYLTDNIWLWVWLIIVVISLIACCICCCYINKIKYQRVVQFDTSKLISVQKSEYSSMLTVPTGYSTSTSDIYSNIFSQASLLTKNNEDPNFDVLFTKLPTMQ</sequence>
<feature type="transmembrane region" description="Helical" evidence="1">
    <location>
        <begin position="31"/>
        <end position="54"/>
    </location>
</feature>
<protein>
    <submittedName>
        <fullName evidence="3">Hypothetical_protein</fullName>
    </submittedName>
</protein>
<evidence type="ECO:0000256" key="1">
    <source>
        <dbReference type="SAM" id="Phobius"/>
    </source>
</evidence>
<keyword evidence="4" id="KW-1185">Reference proteome</keyword>
<dbReference type="AlphaFoldDB" id="A0AA86TH66"/>
<gene>
    <name evidence="2" type="ORF">HINF_LOCUS4756</name>
    <name evidence="3" type="ORF">HINF_LOCUS70652</name>
</gene>
<dbReference type="EMBL" id="CAXDID020000532">
    <property type="protein sequence ID" value="CAL6100639.1"/>
    <property type="molecule type" value="Genomic_DNA"/>
</dbReference>
<reference evidence="3 4" key="2">
    <citation type="submission" date="2024-07" db="EMBL/GenBank/DDBJ databases">
        <authorList>
            <person name="Akdeniz Z."/>
        </authorList>
    </citation>
    <scope>NUCLEOTIDE SEQUENCE [LARGE SCALE GENOMIC DNA]</scope>
</reference>
<evidence type="ECO:0000313" key="4">
    <source>
        <dbReference type="Proteomes" id="UP001642409"/>
    </source>
</evidence>
<comment type="caution">
    <text evidence="2">The sequence shown here is derived from an EMBL/GenBank/DDBJ whole genome shotgun (WGS) entry which is preliminary data.</text>
</comment>
<proteinExistence type="predicted"/>
<evidence type="ECO:0000313" key="3">
    <source>
        <dbReference type="EMBL" id="CAL6100639.1"/>
    </source>
</evidence>
<reference evidence="2" key="1">
    <citation type="submission" date="2023-06" db="EMBL/GenBank/DDBJ databases">
        <authorList>
            <person name="Kurt Z."/>
        </authorList>
    </citation>
    <scope>NUCLEOTIDE SEQUENCE</scope>
</reference>
<dbReference type="EMBL" id="CATOUU010000119">
    <property type="protein sequence ID" value="CAI9917111.1"/>
    <property type="molecule type" value="Genomic_DNA"/>
</dbReference>
<keyword evidence="1" id="KW-0812">Transmembrane</keyword>
<keyword evidence="1" id="KW-0472">Membrane</keyword>
<name>A0AA86TH66_9EUKA</name>
<evidence type="ECO:0000313" key="2">
    <source>
        <dbReference type="EMBL" id="CAI9917111.1"/>
    </source>
</evidence>
<dbReference type="Proteomes" id="UP001642409">
    <property type="component" value="Unassembled WGS sequence"/>
</dbReference>